<dbReference type="InterPro" id="IPR028098">
    <property type="entry name" value="Glyco_trans_4-like_N"/>
</dbReference>
<dbReference type="OrthoDB" id="4611853at2"/>
<dbReference type="EMBL" id="AMRG01000003">
    <property type="protein sequence ID" value="EKE85198.1"/>
    <property type="molecule type" value="Genomic_DNA"/>
</dbReference>
<evidence type="ECO:0000313" key="4">
    <source>
        <dbReference type="Proteomes" id="UP000014115"/>
    </source>
</evidence>
<organism evidence="3 4">
    <name type="scientific">Idiomarina xiamenensis 10-D-4</name>
    <dbReference type="NCBI Taxonomy" id="740709"/>
    <lineage>
        <taxon>Bacteria</taxon>
        <taxon>Pseudomonadati</taxon>
        <taxon>Pseudomonadota</taxon>
        <taxon>Gammaproteobacteria</taxon>
        <taxon>Alteromonadales</taxon>
        <taxon>Idiomarinaceae</taxon>
        <taxon>Idiomarina</taxon>
    </lineage>
</organism>
<dbReference type="PATRIC" id="fig|740709.3.peg.523"/>
<dbReference type="PANTHER" id="PTHR12526">
    <property type="entry name" value="GLYCOSYLTRANSFERASE"/>
    <property type="match status" value="1"/>
</dbReference>
<dbReference type="Gene3D" id="3.40.50.2000">
    <property type="entry name" value="Glycogen Phosphorylase B"/>
    <property type="match status" value="2"/>
</dbReference>
<dbReference type="GO" id="GO:0016757">
    <property type="term" value="F:glycosyltransferase activity"/>
    <property type="evidence" value="ECO:0007669"/>
    <property type="project" value="InterPro"/>
</dbReference>
<keyword evidence="3" id="KW-0808">Transferase</keyword>
<dbReference type="SUPFAM" id="SSF53756">
    <property type="entry name" value="UDP-Glycosyltransferase/glycogen phosphorylase"/>
    <property type="match status" value="1"/>
</dbReference>
<dbReference type="PANTHER" id="PTHR12526:SF630">
    <property type="entry name" value="GLYCOSYLTRANSFERASE"/>
    <property type="match status" value="1"/>
</dbReference>
<dbReference type="STRING" id="740709.A10D4_02600"/>
<feature type="domain" description="Glycosyltransferase subfamily 4-like N-terminal" evidence="2">
    <location>
        <begin position="15"/>
        <end position="176"/>
    </location>
</feature>
<evidence type="ECO:0000313" key="3">
    <source>
        <dbReference type="EMBL" id="EKE85198.1"/>
    </source>
</evidence>
<dbReference type="Pfam" id="PF13439">
    <property type="entry name" value="Glyco_transf_4"/>
    <property type="match status" value="1"/>
</dbReference>
<comment type="caution">
    <text evidence="3">The sequence shown here is derived from an EMBL/GenBank/DDBJ whole genome shotgun (WGS) entry which is preliminary data.</text>
</comment>
<dbReference type="Proteomes" id="UP000014115">
    <property type="component" value="Unassembled WGS sequence"/>
</dbReference>
<sequence length="367" mass="40662">MNKKVTFIIGNLRGGGAEKVCVTLANMLVKQGYQIDLVALNLNGAVRDKELSSAVNLIDLNVKHARYSIFSIWRYIRTNRPSQILSFNRQISVVLAILKKLTTSQFRLISRNIIFLSIAESNKKGLWHGVIAKFLIKKFYSSSDAIIAQSSAMKEDLLSYLGIPSEKVIVINNPVSESVSSYANKNSLNVHKGGYLLCVGRLEEQKAFHYALKGFSAIISEFPELRLKIVGQGSLEKSLKKCANELGIAERVDFEGFQEEMIPYYLSANLTVLTSLFEGFPNVLVESTALGTPVVAFDCPSGPSEIIIEGKNGYLAPYLDVDVLADKLRLALSHQWDSADVASTAKRYSSEAILKSYHALFNDQRPN</sequence>
<dbReference type="eggNOG" id="COG0438">
    <property type="taxonomic scope" value="Bacteria"/>
</dbReference>
<feature type="domain" description="Glycosyl transferase family 1" evidence="1">
    <location>
        <begin position="190"/>
        <end position="345"/>
    </location>
</feature>
<dbReference type="AlphaFoldDB" id="K2KBP0"/>
<keyword evidence="4" id="KW-1185">Reference proteome</keyword>
<dbReference type="InterPro" id="IPR001296">
    <property type="entry name" value="Glyco_trans_1"/>
</dbReference>
<accession>K2KBP0</accession>
<dbReference type="Pfam" id="PF00534">
    <property type="entry name" value="Glycos_transf_1"/>
    <property type="match status" value="1"/>
</dbReference>
<evidence type="ECO:0000259" key="1">
    <source>
        <dbReference type="Pfam" id="PF00534"/>
    </source>
</evidence>
<name>K2KBP0_9GAMM</name>
<reference evidence="3 4" key="1">
    <citation type="journal article" date="2012" name="J. Bacteriol.">
        <title>Genome Sequence of Idiomarina xiamenensis Type Strain 10-D-4.</title>
        <authorList>
            <person name="Lai Q."/>
            <person name="Wang L."/>
            <person name="Wang W."/>
            <person name="Shao Z."/>
        </authorList>
    </citation>
    <scope>NUCLEOTIDE SEQUENCE [LARGE SCALE GENOMIC DNA]</scope>
    <source>
        <strain evidence="3 4">10-D-4</strain>
    </source>
</reference>
<proteinExistence type="predicted"/>
<dbReference type="GO" id="GO:1901135">
    <property type="term" value="P:carbohydrate derivative metabolic process"/>
    <property type="evidence" value="ECO:0007669"/>
    <property type="project" value="UniProtKB-ARBA"/>
</dbReference>
<gene>
    <name evidence="3" type="ORF">A10D4_02600</name>
</gene>
<dbReference type="RefSeq" id="WP_008487545.1">
    <property type="nucleotide sequence ID" value="NZ_AMRG01000003.1"/>
</dbReference>
<protein>
    <submittedName>
        <fullName evidence="3">Glycosyltransferase</fullName>
    </submittedName>
</protein>
<evidence type="ECO:0000259" key="2">
    <source>
        <dbReference type="Pfam" id="PF13439"/>
    </source>
</evidence>